<dbReference type="SUPFAM" id="SSF53335">
    <property type="entry name" value="S-adenosyl-L-methionine-dependent methyltransferases"/>
    <property type="match status" value="1"/>
</dbReference>
<dbReference type="PANTHER" id="PTHR34203:SF15">
    <property type="entry name" value="SLL1173 PROTEIN"/>
    <property type="match status" value="1"/>
</dbReference>
<reference evidence="2" key="2">
    <citation type="submission" date="2023-01" db="EMBL/GenBank/DDBJ databases">
        <authorList>
            <person name="Sun Q."/>
            <person name="Evtushenko L."/>
        </authorList>
    </citation>
    <scope>NUCLEOTIDE SEQUENCE</scope>
    <source>
        <strain evidence="2">VKM B-2347</strain>
    </source>
</reference>
<dbReference type="EMBL" id="BSFI01000023">
    <property type="protein sequence ID" value="GLK69705.1"/>
    <property type="molecule type" value="Genomic_DNA"/>
</dbReference>
<dbReference type="Gene3D" id="3.40.50.150">
    <property type="entry name" value="Vaccinia Virus protein VP39"/>
    <property type="match status" value="1"/>
</dbReference>
<feature type="domain" description="Methyltransferase FkbM" evidence="1">
    <location>
        <begin position="125"/>
        <end position="263"/>
    </location>
</feature>
<reference evidence="2" key="1">
    <citation type="journal article" date="2014" name="Int. J. Syst. Evol. Microbiol.">
        <title>Complete genome sequence of Corynebacterium casei LMG S-19264T (=DSM 44701T), isolated from a smear-ripened cheese.</title>
        <authorList>
            <consortium name="US DOE Joint Genome Institute (JGI-PGF)"/>
            <person name="Walter F."/>
            <person name="Albersmeier A."/>
            <person name="Kalinowski J."/>
            <person name="Ruckert C."/>
        </authorList>
    </citation>
    <scope>NUCLEOTIDE SEQUENCE</scope>
    <source>
        <strain evidence="2">VKM B-2347</strain>
    </source>
</reference>
<proteinExistence type="predicted"/>
<evidence type="ECO:0000259" key="1">
    <source>
        <dbReference type="Pfam" id="PF05050"/>
    </source>
</evidence>
<accession>A0A9W6J2L3</accession>
<evidence type="ECO:0000313" key="3">
    <source>
        <dbReference type="Proteomes" id="UP001143372"/>
    </source>
</evidence>
<organism evidence="2 3">
    <name type="scientific">Hansschlegelia plantiphila</name>
    <dbReference type="NCBI Taxonomy" id="374655"/>
    <lineage>
        <taxon>Bacteria</taxon>
        <taxon>Pseudomonadati</taxon>
        <taxon>Pseudomonadota</taxon>
        <taxon>Alphaproteobacteria</taxon>
        <taxon>Hyphomicrobiales</taxon>
        <taxon>Methylopilaceae</taxon>
        <taxon>Hansschlegelia</taxon>
    </lineage>
</organism>
<dbReference type="InterPro" id="IPR029063">
    <property type="entry name" value="SAM-dependent_MTases_sf"/>
</dbReference>
<evidence type="ECO:0000313" key="2">
    <source>
        <dbReference type="EMBL" id="GLK69705.1"/>
    </source>
</evidence>
<dbReference type="PANTHER" id="PTHR34203">
    <property type="entry name" value="METHYLTRANSFERASE, FKBM FAMILY PROTEIN"/>
    <property type="match status" value="1"/>
</dbReference>
<dbReference type="NCBIfam" id="TIGR01444">
    <property type="entry name" value="fkbM_fam"/>
    <property type="match status" value="1"/>
</dbReference>
<dbReference type="Pfam" id="PF05050">
    <property type="entry name" value="Methyltransf_21"/>
    <property type="match status" value="1"/>
</dbReference>
<dbReference type="InterPro" id="IPR052514">
    <property type="entry name" value="SAM-dependent_MTase"/>
</dbReference>
<gene>
    <name evidence="2" type="ORF">GCM10008179_33430</name>
</gene>
<protein>
    <recommendedName>
        <fullName evidence="1">Methyltransferase FkbM domain-containing protein</fullName>
    </recommendedName>
</protein>
<comment type="caution">
    <text evidence="2">The sequence shown here is derived from an EMBL/GenBank/DDBJ whole genome shotgun (WGS) entry which is preliminary data.</text>
</comment>
<keyword evidence="3" id="KW-1185">Reference proteome</keyword>
<dbReference type="RefSeq" id="WP_271169926.1">
    <property type="nucleotide sequence ID" value="NZ_BSFI01000023.1"/>
</dbReference>
<sequence>MTQAARTILKTMLPDPVRTLLRRSIHYAGRLRQWAAIARVLRGAGRRDRAILRRALLAAPITSLSGLDRWHHPTTDEDVVVDVAAVGRFRLRANSDDLYHVLPHREPAVLEAIKRLLRPGDVFLDAGANVGFYTVLASRIVGSAGHVVAIEMMPDTAALLRQHVRMNGLHNVTVVERALSDVGGEIATATVAEGEFGQASVSTDIASPGRRAVEVETTTLAAVIADLGNVRLMKMDVEGVEERALRGAGEGVARIEHVIFEKWSDAASAGVVLEKTHEVRRLDGRNSLASRAPGADTAP</sequence>
<dbReference type="InterPro" id="IPR006342">
    <property type="entry name" value="FkbM_mtfrase"/>
</dbReference>
<name>A0A9W6J2L3_9HYPH</name>
<dbReference type="Proteomes" id="UP001143372">
    <property type="component" value="Unassembled WGS sequence"/>
</dbReference>
<dbReference type="AlphaFoldDB" id="A0A9W6J2L3"/>